<dbReference type="Proteomes" id="UP001054889">
    <property type="component" value="Unassembled WGS sequence"/>
</dbReference>
<feature type="transmembrane region" description="Helical" evidence="8">
    <location>
        <begin position="331"/>
        <end position="349"/>
    </location>
</feature>
<feature type="compositionally biased region" description="Polar residues" evidence="9">
    <location>
        <begin position="58"/>
        <end position="77"/>
    </location>
</feature>
<comment type="subcellular location">
    <subcellularLocation>
        <location evidence="1 8">Cell membrane</location>
        <topology evidence="1 8">Multi-pass membrane protein</topology>
    </subcellularLocation>
</comment>
<feature type="domain" description="Casparian strip membrane protein" evidence="10">
    <location>
        <begin position="288"/>
        <end position="382"/>
    </location>
</feature>
<dbReference type="EMBL" id="BQKI01000073">
    <property type="protein sequence ID" value="GJN18265.1"/>
    <property type="molecule type" value="Genomic_DNA"/>
</dbReference>
<organism evidence="11 12">
    <name type="scientific">Eleusine coracana subsp. coracana</name>
    <dbReference type="NCBI Taxonomy" id="191504"/>
    <lineage>
        <taxon>Eukaryota</taxon>
        <taxon>Viridiplantae</taxon>
        <taxon>Streptophyta</taxon>
        <taxon>Embryophyta</taxon>
        <taxon>Tracheophyta</taxon>
        <taxon>Spermatophyta</taxon>
        <taxon>Magnoliopsida</taxon>
        <taxon>Liliopsida</taxon>
        <taxon>Poales</taxon>
        <taxon>Poaceae</taxon>
        <taxon>PACMAD clade</taxon>
        <taxon>Chloridoideae</taxon>
        <taxon>Cynodonteae</taxon>
        <taxon>Eleusininae</taxon>
        <taxon>Eleusine</taxon>
    </lineage>
</organism>
<dbReference type="AlphaFoldDB" id="A0AAV5E7T5"/>
<dbReference type="PANTHER" id="PTHR33573:SF35">
    <property type="entry name" value="CASP-LIKE PROTEIN 4U1"/>
    <property type="match status" value="1"/>
</dbReference>
<evidence type="ECO:0000256" key="9">
    <source>
        <dbReference type="SAM" id="MobiDB-lite"/>
    </source>
</evidence>
<feature type="compositionally biased region" description="Low complexity" evidence="9">
    <location>
        <begin position="261"/>
        <end position="272"/>
    </location>
</feature>
<comment type="similarity">
    <text evidence="2 8">Belongs to the Casparian strip membrane proteins (CASP) family.</text>
</comment>
<evidence type="ECO:0000256" key="3">
    <source>
        <dbReference type="ARBA" id="ARBA00011489"/>
    </source>
</evidence>
<evidence type="ECO:0000313" key="11">
    <source>
        <dbReference type="EMBL" id="GJN18265.1"/>
    </source>
</evidence>
<feature type="compositionally biased region" description="Pro residues" evidence="9">
    <location>
        <begin position="1"/>
        <end position="34"/>
    </location>
</feature>
<dbReference type="PANTHER" id="PTHR33573">
    <property type="entry name" value="CASP-LIKE PROTEIN 4A4"/>
    <property type="match status" value="1"/>
</dbReference>
<dbReference type="GO" id="GO:0005886">
    <property type="term" value="C:plasma membrane"/>
    <property type="evidence" value="ECO:0007669"/>
    <property type="project" value="UniProtKB-SubCell"/>
</dbReference>
<evidence type="ECO:0000256" key="4">
    <source>
        <dbReference type="ARBA" id="ARBA00022475"/>
    </source>
</evidence>
<keyword evidence="5 8" id="KW-0812">Transmembrane</keyword>
<dbReference type="InterPro" id="IPR006702">
    <property type="entry name" value="CASP_dom"/>
</dbReference>
<evidence type="ECO:0000256" key="2">
    <source>
        <dbReference type="ARBA" id="ARBA00007651"/>
    </source>
</evidence>
<keyword evidence="6 8" id="KW-1133">Transmembrane helix</keyword>
<comment type="subunit">
    <text evidence="3 8">Homodimer and heterodimers.</text>
</comment>
<evidence type="ECO:0000256" key="7">
    <source>
        <dbReference type="ARBA" id="ARBA00023136"/>
    </source>
</evidence>
<name>A0AAV5E7T5_ELECO</name>
<gene>
    <name evidence="11" type="primary">gb05408</name>
    <name evidence="11" type="ORF">PR202_gb05408</name>
</gene>
<comment type="caution">
    <text evidence="8">Lacks conserved residue(s) required for the propagation of feature annotation.</text>
</comment>
<feature type="transmembrane region" description="Helical" evidence="8">
    <location>
        <begin position="293"/>
        <end position="311"/>
    </location>
</feature>
<evidence type="ECO:0000313" key="12">
    <source>
        <dbReference type="Proteomes" id="UP001054889"/>
    </source>
</evidence>
<reference evidence="11" key="2">
    <citation type="submission" date="2021-12" db="EMBL/GenBank/DDBJ databases">
        <title>Resequencing data analysis of finger millet.</title>
        <authorList>
            <person name="Hatakeyama M."/>
            <person name="Aluri S."/>
            <person name="Balachadran M.T."/>
            <person name="Sivarajan S.R."/>
            <person name="Poveda L."/>
            <person name="Shimizu-Inatsugi R."/>
            <person name="Schlapbach R."/>
            <person name="Sreeman S.M."/>
            <person name="Shimizu K.K."/>
        </authorList>
    </citation>
    <scope>NUCLEOTIDE SEQUENCE</scope>
</reference>
<accession>A0AAV5E7T5</accession>
<evidence type="ECO:0000256" key="6">
    <source>
        <dbReference type="ARBA" id="ARBA00022989"/>
    </source>
</evidence>
<dbReference type="Pfam" id="PF04535">
    <property type="entry name" value="CASP_dom"/>
    <property type="match status" value="1"/>
</dbReference>
<keyword evidence="4 8" id="KW-1003">Cell membrane</keyword>
<proteinExistence type="inferred from homology"/>
<feature type="compositionally biased region" description="Pro residues" evidence="9">
    <location>
        <begin position="141"/>
        <end position="152"/>
    </location>
</feature>
<sequence length="467" mass="49121">MPSTPRTPAPDRPPPPVPPPPIHPPPPDPSPSPPGEEYHTPTPSFDASPPEEGGSAHDNGTTIANDSTAVSPKSPQLSPIRRFPSPNLLPPPTSPTESNGQDRRDATATPSPAGRVRPQLRLAKGLVRTPSQGSTAAKSPTPSPSPPSPLTPAPASKSPSPSPPSPLTPAPAPAAKSPSSSPPSPLTPGPTAKSPSLSPPSPLTPAPTVNIIKSNHGTPKRGAEAWKPLSPPPPPPPIDQKEEAATSPLYDGKPRLDQARRPPAAAENGGGAAAVPPDVAAVARVGERRVTSVALRLATAVLSLAAFSVMVSARTTGWAGDSYGRYVQYRYAVGVNVIVCAYSIAQCFGEIRRLVSPRFIFRSMSSYYFSLFLDQASAAHLFTEFECSLVCKRTERLLIRQHVLQVLAYLLMSASSVAASRNDLWVTRFGTDPFNKKINSALWLSFVAFLTLAANALISTANLFSML</sequence>
<feature type="compositionally biased region" description="Pro residues" evidence="9">
    <location>
        <begin position="229"/>
        <end position="238"/>
    </location>
</feature>
<feature type="compositionally biased region" description="Pro residues" evidence="9">
    <location>
        <begin position="160"/>
        <end position="172"/>
    </location>
</feature>
<protein>
    <recommendedName>
        <fullName evidence="8">CASP-like protein</fullName>
    </recommendedName>
</protein>
<evidence type="ECO:0000256" key="5">
    <source>
        <dbReference type="ARBA" id="ARBA00022692"/>
    </source>
</evidence>
<reference evidence="11" key="1">
    <citation type="journal article" date="2018" name="DNA Res.">
        <title>Multiple hybrid de novo genome assembly of finger millet, an orphan allotetraploid crop.</title>
        <authorList>
            <person name="Hatakeyama M."/>
            <person name="Aluri S."/>
            <person name="Balachadran M.T."/>
            <person name="Sivarajan S.R."/>
            <person name="Patrignani A."/>
            <person name="Gruter S."/>
            <person name="Poveda L."/>
            <person name="Shimizu-Inatsugi R."/>
            <person name="Baeten J."/>
            <person name="Francoijs K.J."/>
            <person name="Nataraja K.N."/>
            <person name="Reddy Y.A.N."/>
            <person name="Phadnis S."/>
            <person name="Ravikumar R.L."/>
            <person name="Schlapbach R."/>
            <person name="Sreeman S.M."/>
            <person name="Shimizu K.K."/>
        </authorList>
    </citation>
    <scope>NUCLEOTIDE SEQUENCE</scope>
</reference>
<feature type="transmembrane region" description="Helical" evidence="8">
    <location>
        <begin position="441"/>
        <end position="464"/>
    </location>
</feature>
<evidence type="ECO:0000259" key="10">
    <source>
        <dbReference type="Pfam" id="PF04535"/>
    </source>
</evidence>
<keyword evidence="12" id="KW-1185">Reference proteome</keyword>
<keyword evidence="7 8" id="KW-0472">Membrane</keyword>
<evidence type="ECO:0000256" key="1">
    <source>
        <dbReference type="ARBA" id="ARBA00004651"/>
    </source>
</evidence>
<evidence type="ECO:0000256" key="8">
    <source>
        <dbReference type="RuleBase" id="RU361233"/>
    </source>
</evidence>
<feature type="region of interest" description="Disordered" evidence="9">
    <location>
        <begin position="1"/>
        <end position="272"/>
    </location>
</feature>
<comment type="caution">
    <text evidence="11">The sequence shown here is derived from an EMBL/GenBank/DDBJ whole genome shotgun (WGS) entry which is preliminary data.</text>
</comment>